<feature type="domain" description="Hflx-type G" evidence="7">
    <location>
        <begin position="254"/>
        <end position="427"/>
    </location>
</feature>
<dbReference type="InterPro" id="IPR006073">
    <property type="entry name" value="GTP-bd"/>
</dbReference>
<keyword evidence="3 6" id="KW-0460">Magnesium</keyword>
<dbReference type="GO" id="GO:0005737">
    <property type="term" value="C:cytoplasm"/>
    <property type="evidence" value="ECO:0007669"/>
    <property type="project" value="TreeGrafter"/>
</dbReference>
<feature type="binding site" evidence="6">
    <location>
        <position position="301"/>
    </location>
    <ligand>
        <name>Mg(2+)</name>
        <dbReference type="ChEBI" id="CHEBI:18420"/>
    </ligand>
</feature>
<dbReference type="STRING" id="543379.A0A232EYB5"/>
<proteinExistence type="predicted"/>
<evidence type="ECO:0000256" key="5">
    <source>
        <dbReference type="PIRSR" id="PIRSR006809-1"/>
    </source>
</evidence>
<dbReference type="Proteomes" id="UP000215335">
    <property type="component" value="Unassembled WGS sequence"/>
</dbReference>
<keyword evidence="1 6" id="KW-0479">Metal-binding</keyword>
<dbReference type="InterPro" id="IPR025121">
    <property type="entry name" value="GTPase_HflX_N"/>
</dbReference>
<dbReference type="EMBL" id="NNAY01001649">
    <property type="protein sequence ID" value="OXU23323.1"/>
    <property type="molecule type" value="Genomic_DNA"/>
</dbReference>
<gene>
    <name evidence="8" type="ORF">TSAR_007378</name>
</gene>
<comment type="cofactor">
    <cofactor evidence="6">
        <name>Mg(2+)</name>
        <dbReference type="ChEBI" id="CHEBI:18420"/>
    </cofactor>
</comment>
<dbReference type="Pfam" id="PF01926">
    <property type="entry name" value="MMR_HSR1"/>
    <property type="match status" value="1"/>
</dbReference>
<dbReference type="PIRSF" id="PIRSF006809">
    <property type="entry name" value="GTP-binding_hflX_prd"/>
    <property type="match status" value="1"/>
</dbReference>
<organism evidence="8 9">
    <name type="scientific">Trichomalopsis sarcophagae</name>
    <dbReference type="NCBI Taxonomy" id="543379"/>
    <lineage>
        <taxon>Eukaryota</taxon>
        <taxon>Metazoa</taxon>
        <taxon>Ecdysozoa</taxon>
        <taxon>Arthropoda</taxon>
        <taxon>Hexapoda</taxon>
        <taxon>Insecta</taxon>
        <taxon>Pterygota</taxon>
        <taxon>Neoptera</taxon>
        <taxon>Endopterygota</taxon>
        <taxon>Hymenoptera</taxon>
        <taxon>Apocrita</taxon>
        <taxon>Proctotrupomorpha</taxon>
        <taxon>Chalcidoidea</taxon>
        <taxon>Pteromalidae</taxon>
        <taxon>Pteromalinae</taxon>
        <taxon>Trichomalopsis</taxon>
    </lineage>
</organism>
<protein>
    <recommendedName>
        <fullName evidence="7">Hflx-type G domain-containing protein</fullName>
    </recommendedName>
</protein>
<evidence type="ECO:0000313" key="9">
    <source>
        <dbReference type="Proteomes" id="UP000215335"/>
    </source>
</evidence>
<dbReference type="SUPFAM" id="SSF52540">
    <property type="entry name" value="P-loop containing nucleoside triphosphate hydrolases"/>
    <property type="match status" value="1"/>
</dbReference>
<sequence>MNSIFKRLTPLAKSGLLFGKQTVQRKTWFMASRFRYEDTYFHVEEEKELENPEYNEISNEYLGAIAKGHRTFVIQPYIKWGKGKKYNTNRDLQLAEAVALVETLPHWTVVDKMCVPLLTLEREQLFGSGSLENVKTRVKCGRNVTAIFISTNTLKHVQLLELERIFGVPIYDRYSLVIHIFRCHAMSPEAKLQVALAELPYIYKKMSELCGRINLLEKRRLYLQAREAQLRTALQKLKNNREMIRKKRKNRGFATVAVVGYTNAGKTSLIKGTLINKIQVQVCKALTSDEVLKPRNVLFATLDTTAHEGYLPCNMKVLYIDTIGFIQDVPETLIEPFVATLEDAMIADIIVHVYDASHPDKEAQIDHVRKTLKSLTDGNRPLIEVANKCDLIEAGTLPEEALGISAKTTSGIDVLRYEIEKKVLSETGRSVIKMRVESGSEAAAWLYKEATVVNAEADPKDPQFLLLDVVVTENTLHRFRRFLRQ</sequence>
<dbReference type="Gene3D" id="3.40.50.300">
    <property type="entry name" value="P-loop containing nucleotide triphosphate hydrolases"/>
    <property type="match status" value="1"/>
</dbReference>
<dbReference type="FunFam" id="3.40.50.300:FF:000886">
    <property type="entry name" value="Putative GTP-binding protein 6"/>
    <property type="match status" value="1"/>
</dbReference>
<dbReference type="GO" id="GO:0046872">
    <property type="term" value="F:metal ion binding"/>
    <property type="evidence" value="ECO:0007669"/>
    <property type="project" value="UniProtKB-KW"/>
</dbReference>
<feature type="binding site" evidence="5">
    <location>
        <begin position="405"/>
        <end position="407"/>
    </location>
    <ligand>
        <name>GTP</name>
        <dbReference type="ChEBI" id="CHEBI:37565"/>
    </ligand>
</feature>
<evidence type="ECO:0000256" key="3">
    <source>
        <dbReference type="ARBA" id="ARBA00022842"/>
    </source>
</evidence>
<feature type="binding site" evidence="5">
    <location>
        <begin position="387"/>
        <end position="390"/>
    </location>
    <ligand>
        <name>GTP</name>
        <dbReference type="ChEBI" id="CHEBI:37565"/>
    </ligand>
</feature>
<dbReference type="PROSITE" id="PS51705">
    <property type="entry name" value="G_HFLX"/>
    <property type="match status" value="1"/>
</dbReference>
<dbReference type="OrthoDB" id="10268034at2759"/>
<evidence type="ECO:0000256" key="4">
    <source>
        <dbReference type="ARBA" id="ARBA00023134"/>
    </source>
</evidence>
<reference evidence="8 9" key="1">
    <citation type="journal article" date="2017" name="Curr. Biol.">
        <title>The Evolution of Venom by Co-option of Single-Copy Genes.</title>
        <authorList>
            <person name="Martinson E.O."/>
            <person name="Mrinalini"/>
            <person name="Kelkar Y.D."/>
            <person name="Chang C.H."/>
            <person name="Werren J.H."/>
        </authorList>
    </citation>
    <scope>NUCLEOTIDE SEQUENCE [LARGE SCALE GENOMIC DNA]</scope>
    <source>
        <strain evidence="8 9">Alberta</strain>
        <tissue evidence="8">Whole body</tissue>
    </source>
</reference>
<name>A0A232EYB5_9HYME</name>
<feature type="binding site" evidence="5">
    <location>
        <begin position="321"/>
        <end position="324"/>
    </location>
    <ligand>
        <name>GTP</name>
        <dbReference type="ChEBI" id="CHEBI:37565"/>
    </ligand>
</feature>
<accession>A0A232EYB5</accession>
<dbReference type="InterPro" id="IPR027417">
    <property type="entry name" value="P-loop_NTPase"/>
</dbReference>
<dbReference type="CDD" id="cd01878">
    <property type="entry name" value="HflX"/>
    <property type="match status" value="1"/>
</dbReference>
<dbReference type="AlphaFoldDB" id="A0A232EYB5"/>
<dbReference type="PANTHER" id="PTHR10229">
    <property type="entry name" value="GTP-BINDING PROTEIN HFLX"/>
    <property type="match status" value="1"/>
</dbReference>
<dbReference type="GO" id="GO:0043022">
    <property type="term" value="F:ribosome binding"/>
    <property type="evidence" value="ECO:0007669"/>
    <property type="project" value="TreeGrafter"/>
</dbReference>
<evidence type="ECO:0000259" key="7">
    <source>
        <dbReference type="PROSITE" id="PS51705"/>
    </source>
</evidence>
<comment type="caution">
    <text evidence="8">The sequence shown here is derived from an EMBL/GenBank/DDBJ whole genome shotgun (WGS) entry which is preliminary data.</text>
</comment>
<dbReference type="InterPro" id="IPR016496">
    <property type="entry name" value="GTPase_HflX"/>
</dbReference>
<evidence type="ECO:0000313" key="8">
    <source>
        <dbReference type="EMBL" id="OXU23323.1"/>
    </source>
</evidence>
<dbReference type="PANTHER" id="PTHR10229:SF0">
    <property type="entry name" value="GTP-BINDING PROTEIN 6-RELATED"/>
    <property type="match status" value="1"/>
</dbReference>
<feature type="binding site" evidence="6">
    <location>
        <position position="267"/>
    </location>
    <ligand>
        <name>Mg(2+)</name>
        <dbReference type="ChEBI" id="CHEBI:18420"/>
    </ligand>
</feature>
<keyword evidence="2 5" id="KW-0547">Nucleotide-binding</keyword>
<evidence type="ECO:0000256" key="6">
    <source>
        <dbReference type="PIRSR" id="PIRSR006809-2"/>
    </source>
</evidence>
<keyword evidence="9" id="KW-1185">Reference proteome</keyword>
<feature type="binding site" evidence="5">
    <location>
        <begin position="299"/>
        <end position="303"/>
    </location>
    <ligand>
        <name>GTP</name>
        <dbReference type="ChEBI" id="CHEBI:37565"/>
    </ligand>
</feature>
<evidence type="ECO:0000256" key="2">
    <source>
        <dbReference type="ARBA" id="ARBA00022741"/>
    </source>
</evidence>
<feature type="binding site" evidence="5">
    <location>
        <begin position="260"/>
        <end position="267"/>
    </location>
    <ligand>
        <name>GTP</name>
        <dbReference type="ChEBI" id="CHEBI:37565"/>
    </ligand>
</feature>
<dbReference type="Gene3D" id="3.40.50.11060">
    <property type="entry name" value="GTPase HflX, N-terminal domain"/>
    <property type="match status" value="1"/>
</dbReference>
<dbReference type="InterPro" id="IPR042108">
    <property type="entry name" value="GTPase_HflX_N_sf"/>
</dbReference>
<dbReference type="InterPro" id="IPR030394">
    <property type="entry name" value="G_HFLX_dom"/>
</dbReference>
<evidence type="ECO:0000256" key="1">
    <source>
        <dbReference type="ARBA" id="ARBA00022723"/>
    </source>
</evidence>
<dbReference type="GO" id="GO:0005525">
    <property type="term" value="F:GTP binding"/>
    <property type="evidence" value="ECO:0007669"/>
    <property type="project" value="UniProtKB-KW"/>
</dbReference>
<keyword evidence="4 5" id="KW-0342">GTP-binding</keyword>
<dbReference type="Pfam" id="PF13167">
    <property type="entry name" value="GTP-bdg_N"/>
    <property type="match status" value="1"/>
</dbReference>